<dbReference type="Gene3D" id="2.20.100.10">
    <property type="entry name" value="Thrombospondin type-1 (TSP1) repeat"/>
    <property type="match status" value="1"/>
</dbReference>
<protein>
    <recommendedName>
        <fullName evidence="3">Ig-like domain-containing protein</fullName>
    </recommendedName>
</protein>
<dbReference type="PROSITE" id="PS50835">
    <property type="entry name" value="IG_LIKE"/>
    <property type="match status" value="1"/>
</dbReference>
<dbReference type="EMBL" id="CAHIKZ030000813">
    <property type="protein sequence ID" value="CAE1239929.1"/>
    <property type="molecule type" value="Genomic_DNA"/>
</dbReference>
<dbReference type="InterPro" id="IPR036383">
    <property type="entry name" value="TSP1_rpt_sf"/>
</dbReference>
<gene>
    <name evidence="4" type="ORF">SPHA_22029</name>
</gene>
<dbReference type="Proteomes" id="UP000597762">
    <property type="component" value="Unassembled WGS sequence"/>
</dbReference>
<dbReference type="Pfam" id="PF07679">
    <property type="entry name" value="I-set"/>
    <property type="match status" value="1"/>
</dbReference>
<dbReference type="InterPro" id="IPR000884">
    <property type="entry name" value="TSP1_rpt"/>
</dbReference>
<proteinExistence type="predicted"/>
<dbReference type="InterPro" id="IPR013783">
    <property type="entry name" value="Ig-like_fold"/>
</dbReference>
<dbReference type="InterPro" id="IPR036179">
    <property type="entry name" value="Ig-like_dom_sf"/>
</dbReference>
<evidence type="ECO:0000313" key="5">
    <source>
        <dbReference type="Proteomes" id="UP000597762"/>
    </source>
</evidence>
<dbReference type="GO" id="GO:0004222">
    <property type="term" value="F:metalloendopeptidase activity"/>
    <property type="evidence" value="ECO:0007669"/>
    <property type="project" value="TreeGrafter"/>
</dbReference>
<dbReference type="InterPro" id="IPR013098">
    <property type="entry name" value="Ig_I-set"/>
</dbReference>
<dbReference type="Pfam" id="PF19030">
    <property type="entry name" value="TSP1_ADAMTS"/>
    <property type="match status" value="3"/>
</dbReference>
<dbReference type="AlphaFoldDB" id="A0A812BR69"/>
<evidence type="ECO:0000259" key="3">
    <source>
        <dbReference type="PROSITE" id="PS50835"/>
    </source>
</evidence>
<dbReference type="SUPFAM" id="SSF82895">
    <property type="entry name" value="TSP-1 type 1 repeat"/>
    <property type="match status" value="1"/>
</dbReference>
<dbReference type="PANTHER" id="PTHR13723">
    <property type="entry name" value="ADAMTS A DISINTEGRIN AND METALLOPROTEASE WITH THROMBOSPONDIN MOTIFS PROTEASE"/>
    <property type="match status" value="1"/>
</dbReference>
<dbReference type="GO" id="GO:0005576">
    <property type="term" value="C:extracellular region"/>
    <property type="evidence" value="ECO:0007669"/>
    <property type="project" value="UniProtKB-SubCell"/>
</dbReference>
<keyword evidence="5" id="KW-1185">Reference proteome</keyword>
<dbReference type="InterPro" id="IPR007110">
    <property type="entry name" value="Ig-like_dom"/>
</dbReference>
<dbReference type="PROSITE" id="PS50092">
    <property type="entry name" value="TSP1"/>
    <property type="match status" value="1"/>
</dbReference>
<dbReference type="PANTHER" id="PTHR13723:SF318">
    <property type="entry name" value="PEPTIDASE M12B DOMAIN-CONTAINING PROTEIN"/>
    <property type="match status" value="1"/>
</dbReference>
<keyword evidence="2" id="KW-0964">Secreted</keyword>
<dbReference type="OrthoDB" id="5948003at2759"/>
<evidence type="ECO:0000256" key="1">
    <source>
        <dbReference type="ARBA" id="ARBA00004613"/>
    </source>
</evidence>
<comment type="caution">
    <text evidence="4">The sequence shown here is derived from an EMBL/GenBank/DDBJ whole genome shotgun (WGS) entry which is preliminary data.</text>
</comment>
<dbReference type="Gene3D" id="2.60.40.10">
    <property type="entry name" value="Immunoglobulins"/>
    <property type="match status" value="1"/>
</dbReference>
<reference evidence="4" key="1">
    <citation type="submission" date="2021-01" db="EMBL/GenBank/DDBJ databases">
        <authorList>
            <person name="Li R."/>
            <person name="Bekaert M."/>
        </authorList>
    </citation>
    <scope>NUCLEOTIDE SEQUENCE</scope>
    <source>
        <strain evidence="4">Farmed</strain>
    </source>
</reference>
<evidence type="ECO:0000313" key="4">
    <source>
        <dbReference type="EMBL" id="CAE1239929.1"/>
    </source>
</evidence>
<evidence type="ECO:0000256" key="2">
    <source>
        <dbReference type="ARBA" id="ARBA00022525"/>
    </source>
</evidence>
<organism evidence="4 5">
    <name type="scientific">Acanthosepion pharaonis</name>
    <name type="common">Pharaoh cuttlefish</name>
    <name type="synonym">Sepia pharaonis</name>
    <dbReference type="NCBI Taxonomy" id="158019"/>
    <lineage>
        <taxon>Eukaryota</taxon>
        <taxon>Metazoa</taxon>
        <taxon>Spiralia</taxon>
        <taxon>Lophotrochozoa</taxon>
        <taxon>Mollusca</taxon>
        <taxon>Cephalopoda</taxon>
        <taxon>Coleoidea</taxon>
        <taxon>Decapodiformes</taxon>
        <taxon>Sepiida</taxon>
        <taxon>Sepiina</taxon>
        <taxon>Sepiidae</taxon>
        <taxon>Acanthosepion</taxon>
    </lineage>
</organism>
<dbReference type="InterPro" id="IPR003598">
    <property type="entry name" value="Ig_sub2"/>
</dbReference>
<dbReference type="SUPFAM" id="SSF48726">
    <property type="entry name" value="Immunoglobulin"/>
    <property type="match status" value="1"/>
</dbReference>
<dbReference type="GO" id="GO:0030198">
    <property type="term" value="P:extracellular matrix organization"/>
    <property type="evidence" value="ECO:0007669"/>
    <property type="project" value="TreeGrafter"/>
</dbReference>
<dbReference type="SMART" id="SM00408">
    <property type="entry name" value="IGc2"/>
    <property type="match status" value="1"/>
</dbReference>
<feature type="domain" description="Ig-like" evidence="3">
    <location>
        <begin position="62"/>
        <end position="147"/>
    </location>
</feature>
<sequence length="394" mass="44984">MKRRVICMTKHIDGTQIPIEEYKCTADKPDDTKNCFLESCKMDSKFIPLIRTDNSTFIQLKPVRSINLRVGSNAVVIPKTRVTIRCPVKNFPPHIVNWKKNDEVLPLFGRVRKSMKGALKIRFAIAEKDTGIYTCFAGSLNANSSIQFQSARKAQKMAATFEEVSDDTKKIDKTYKVSPEIIADASRTRHKKAQFLVKRWTPCSNTCGFGTQTRVVTCAIKTDSYIKMYPDETCNRIGLRKPDNIRKCVEIEKCPVWNAGEWSNCTTDYCIRDGFAVMKRLIQCISPDGSVIDHKACLKTKAPEHKRVCENPNCLALWRTENWTGCRPYCGPTRYKFRILSCVWKHSKKPAGINCRGKSRPHFRMACESTRCINGEYSPKVSELLESCHQIRES</sequence>
<accession>A0A812BR69</accession>
<dbReference type="InterPro" id="IPR050439">
    <property type="entry name" value="ADAMTS_ADAMTS-like"/>
</dbReference>
<name>A0A812BR69_ACAPH</name>
<dbReference type="GO" id="GO:0006508">
    <property type="term" value="P:proteolysis"/>
    <property type="evidence" value="ECO:0007669"/>
    <property type="project" value="TreeGrafter"/>
</dbReference>
<comment type="subcellular location">
    <subcellularLocation>
        <location evidence="1">Secreted</location>
    </subcellularLocation>
</comment>
<dbReference type="GO" id="GO:0031012">
    <property type="term" value="C:extracellular matrix"/>
    <property type="evidence" value="ECO:0007669"/>
    <property type="project" value="TreeGrafter"/>
</dbReference>